<accession>A0ABN9SAB0</accession>
<reference evidence="1" key="1">
    <citation type="submission" date="2023-10" db="EMBL/GenBank/DDBJ databases">
        <authorList>
            <person name="Chen Y."/>
            <person name="Shah S."/>
            <person name="Dougan E. K."/>
            <person name="Thang M."/>
            <person name="Chan C."/>
        </authorList>
    </citation>
    <scope>NUCLEOTIDE SEQUENCE [LARGE SCALE GENOMIC DNA]</scope>
</reference>
<sequence>RRRLRELAAIAQQVMRPSARLSLGTCATPAAARAEAPPLGGRSLHANFLRSASTFVPSDEYPWPLHIISSNGAALPHFACCFKFGSFHLVREVRAIPLTSETWEL</sequence>
<name>A0ABN9SAB0_9DINO</name>
<keyword evidence="2" id="KW-1185">Reference proteome</keyword>
<protein>
    <submittedName>
        <fullName evidence="1">Uncharacterized protein</fullName>
    </submittedName>
</protein>
<feature type="non-terminal residue" evidence="1">
    <location>
        <position position="1"/>
    </location>
</feature>
<gene>
    <name evidence="1" type="ORF">PCOR1329_LOCUS27416</name>
</gene>
<proteinExistence type="predicted"/>
<evidence type="ECO:0000313" key="1">
    <source>
        <dbReference type="EMBL" id="CAK0828065.1"/>
    </source>
</evidence>
<dbReference type="EMBL" id="CAUYUJ010009927">
    <property type="protein sequence ID" value="CAK0828065.1"/>
    <property type="molecule type" value="Genomic_DNA"/>
</dbReference>
<comment type="caution">
    <text evidence="1">The sequence shown here is derived from an EMBL/GenBank/DDBJ whole genome shotgun (WGS) entry which is preliminary data.</text>
</comment>
<organism evidence="1 2">
    <name type="scientific">Prorocentrum cordatum</name>
    <dbReference type="NCBI Taxonomy" id="2364126"/>
    <lineage>
        <taxon>Eukaryota</taxon>
        <taxon>Sar</taxon>
        <taxon>Alveolata</taxon>
        <taxon>Dinophyceae</taxon>
        <taxon>Prorocentrales</taxon>
        <taxon>Prorocentraceae</taxon>
        <taxon>Prorocentrum</taxon>
    </lineage>
</organism>
<dbReference type="Proteomes" id="UP001189429">
    <property type="component" value="Unassembled WGS sequence"/>
</dbReference>
<evidence type="ECO:0000313" key="2">
    <source>
        <dbReference type="Proteomes" id="UP001189429"/>
    </source>
</evidence>